<proteinExistence type="inferred from homology"/>
<dbReference type="Ensembl" id="ENSCSET00000002012.1">
    <property type="protein sequence ID" value="ENSCSEP00000001977.1"/>
    <property type="gene ID" value="ENSCSEG00000001331.1"/>
</dbReference>
<evidence type="ECO:0000256" key="1">
    <source>
        <dbReference type="ARBA" id="ARBA00008999"/>
    </source>
</evidence>
<feature type="compositionally biased region" description="Basic and acidic residues" evidence="2">
    <location>
        <begin position="303"/>
        <end position="318"/>
    </location>
</feature>
<name>A0A3P8UHX5_CYNSE</name>
<dbReference type="InterPro" id="IPR039048">
    <property type="entry name" value="Trub2"/>
</dbReference>
<evidence type="ECO:0000313" key="4">
    <source>
        <dbReference type="Ensembl" id="ENSCSEP00000001987.1"/>
    </source>
</evidence>
<accession>A0A3P8UHX5</accession>
<dbReference type="GeneID" id="103385773"/>
<reference evidence="4" key="2">
    <citation type="submission" date="2025-05" db="UniProtKB">
        <authorList>
            <consortium name="Ensembl"/>
        </authorList>
    </citation>
    <scope>IDENTIFICATION</scope>
</reference>
<dbReference type="PANTHER" id="PTHR13195:SF0">
    <property type="entry name" value="PSEUDOURIDYLATE SYNTHASE TRUB2, MITOCHONDRIAL"/>
    <property type="match status" value="1"/>
</dbReference>
<dbReference type="SUPFAM" id="SSF55120">
    <property type="entry name" value="Pseudouridine synthase"/>
    <property type="match status" value="1"/>
</dbReference>
<reference evidence="4 5" key="1">
    <citation type="journal article" date="2014" name="Nat. Genet.">
        <title>Whole-genome sequence of a flatfish provides insights into ZW sex chromosome evolution and adaptation to a benthic lifestyle.</title>
        <authorList>
            <person name="Chen S."/>
            <person name="Zhang G."/>
            <person name="Shao C."/>
            <person name="Huang Q."/>
            <person name="Liu G."/>
            <person name="Zhang P."/>
            <person name="Song W."/>
            <person name="An N."/>
            <person name="Chalopin D."/>
            <person name="Volff J.N."/>
            <person name="Hong Y."/>
            <person name="Li Q."/>
            <person name="Sha Z."/>
            <person name="Zhou H."/>
            <person name="Xie M."/>
            <person name="Yu Q."/>
            <person name="Liu Y."/>
            <person name="Xiang H."/>
            <person name="Wang N."/>
            <person name="Wu K."/>
            <person name="Yang C."/>
            <person name="Zhou Q."/>
            <person name="Liao X."/>
            <person name="Yang L."/>
            <person name="Hu Q."/>
            <person name="Zhang J."/>
            <person name="Meng L."/>
            <person name="Jin L."/>
            <person name="Tian Y."/>
            <person name="Lian J."/>
            <person name="Yang J."/>
            <person name="Miao G."/>
            <person name="Liu S."/>
            <person name="Liang Z."/>
            <person name="Yan F."/>
            <person name="Li Y."/>
            <person name="Sun B."/>
            <person name="Zhang H."/>
            <person name="Zhang J."/>
            <person name="Zhu Y."/>
            <person name="Du M."/>
            <person name="Zhao Y."/>
            <person name="Schartl M."/>
            <person name="Tang Q."/>
            <person name="Wang J."/>
        </authorList>
    </citation>
    <scope>NUCLEOTIDE SEQUENCE</scope>
</reference>
<dbReference type="Ensembl" id="ENSCSET00000002022.1">
    <property type="protein sequence ID" value="ENSCSEP00000001987.1"/>
    <property type="gene ID" value="ENSCSEG00000001331.1"/>
</dbReference>
<keyword evidence="5" id="KW-1185">Reference proteome</keyword>
<dbReference type="GeneTree" id="ENSGT00940000156773"/>
<dbReference type="KEGG" id="csem:103385773"/>
<dbReference type="GO" id="GO:0001522">
    <property type="term" value="P:pseudouridine synthesis"/>
    <property type="evidence" value="ECO:0007669"/>
    <property type="project" value="InterPro"/>
</dbReference>
<evidence type="ECO:0000259" key="3">
    <source>
        <dbReference type="Pfam" id="PF01509"/>
    </source>
</evidence>
<dbReference type="Ensembl" id="ENSCSET00000002002.1">
    <property type="protein sequence ID" value="ENSCSEP00000001967.1"/>
    <property type="gene ID" value="ENSCSEG00000001331.1"/>
</dbReference>
<comment type="similarity">
    <text evidence="1">Belongs to the pseudouridine synthase TruB family.</text>
</comment>
<feature type="domain" description="Pseudouridine synthase II N-terminal" evidence="3">
    <location>
        <begin position="93"/>
        <end position="233"/>
    </location>
</feature>
<dbReference type="Gene3D" id="3.30.2350.10">
    <property type="entry name" value="Pseudouridine synthase"/>
    <property type="match status" value="1"/>
</dbReference>
<sequence length="333" mass="36967">MATPAIRVFHRLEGLFSVYKPPGVHWRVVRDTIETKLLTDINAAPRQPCPPLIRLLKEPSNDGEKRVTLTATSVPALSHHHLVTGPEFQHIGVGVGHRLDLASSGVLVLSVGKANRILPEFYSPPVTRDYTLEGVFGTATDDFSDVGRVVERSTYDHITLDKLNSVLAMLQGANQKALLTYSKVDLRSQEAYELAALGLLGPEGKSAPILTGLRCIDFQPPNFTLEVQCINETQKYLRRVVHEIGLELRSTAACTGVRRTRDGAFTLRHALVRQRWTGSDVRSAIQEYRALEKKSKRNQSPMKKNDFRSVEEKRETVSQRHGSSEITVAAGGE</sequence>
<evidence type="ECO:0000313" key="5">
    <source>
        <dbReference type="Proteomes" id="UP000265120"/>
    </source>
</evidence>
<dbReference type="AlphaFoldDB" id="A0A3P8UHX5"/>
<dbReference type="GO" id="GO:0003723">
    <property type="term" value="F:RNA binding"/>
    <property type="evidence" value="ECO:0007669"/>
    <property type="project" value="InterPro"/>
</dbReference>
<dbReference type="OrthoDB" id="9995526at2759"/>
<dbReference type="STRING" id="244447.ENSCSEP00000001987"/>
<dbReference type="OMA" id="YHVTARM"/>
<dbReference type="PANTHER" id="PTHR13195">
    <property type="entry name" value="PSEUDOURIDINE SYNTHASE-RELATED"/>
    <property type="match status" value="1"/>
</dbReference>
<dbReference type="Proteomes" id="UP000265120">
    <property type="component" value="Chromosome 11"/>
</dbReference>
<dbReference type="InterPro" id="IPR002501">
    <property type="entry name" value="PsdUridine_synth_N"/>
</dbReference>
<protein>
    <submittedName>
        <fullName evidence="4">TruB pseudouridine (psi) synthase family member 2</fullName>
    </submittedName>
</protein>
<dbReference type="Ensembl" id="ENSCSET00000001997.1">
    <property type="protein sequence ID" value="ENSCSEP00000001962.1"/>
    <property type="gene ID" value="ENSCSEG00000001331.1"/>
</dbReference>
<dbReference type="RefSeq" id="XP_008317980.1">
    <property type="nucleotide sequence ID" value="XM_008319758.2"/>
</dbReference>
<organism evidence="4 5">
    <name type="scientific">Cynoglossus semilaevis</name>
    <name type="common">Tongue sole</name>
    <dbReference type="NCBI Taxonomy" id="244447"/>
    <lineage>
        <taxon>Eukaryota</taxon>
        <taxon>Metazoa</taxon>
        <taxon>Chordata</taxon>
        <taxon>Craniata</taxon>
        <taxon>Vertebrata</taxon>
        <taxon>Euteleostomi</taxon>
        <taxon>Actinopterygii</taxon>
        <taxon>Neopterygii</taxon>
        <taxon>Teleostei</taxon>
        <taxon>Neoteleostei</taxon>
        <taxon>Acanthomorphata</taxon>
        <taxon>Carangaria</taxon>
        <taxon>Pleuronectiformes</taxon>
        <taxon>Pleuronectoidei</taxon>
        <taxon>Cynoglossidae</taxon>
        <taxon>Cynoglossinae</taxon>
        <taxon>Cynoglossus</taxon>
    </lineage>
</organism>
<dbReference type="Pfam" id="PF01509">
    <property type="entry name" value="TruB_N"/>
    <property type="match status" value="1"/>
</dbReference>
<dbReference type="InterPro" id="IPR020103">
    <property type="entry name" value="PsdUridine_synth_cat_dom_sf"/>
</dbReference>
<dbReference type="GO" id="GO:0006396">
    <property type="term" value="P:RNA processing"/>
    <property type="evidence" value="ECO:0007669"/>
    <property type="project" value="InterPro"/>
</dbReference>
<dbReference type="GO" id="GO:0009982">
    <property type="term" value="F:pseudouridine synthase activity"/>
    <property type="evidence" value="ECO:0007669"/>
    <property type="project" value="InterPro"/>
</dbReference>
<feature type="region of interest" description="Disordered" evidence="2">
    <location>
        <begin position="293"/>
        <end position="333"/>
    </location>
</feature>
<evidence type="ECO:0000256" key="2">
    <source>
        <dbReference type="SAM" id="MobiDB-lite"/>
    </source>
</evidence>